<evidence type="ECO:0000256" key="4">
    <source>
        <dbReference type="RuleBase" id="RU361155"/>
    </source>
</evidence>
<dbReference type="AlphaFoldDB" id="A0A2J8AAU3"/>
<sequence>MAGAVGWSWVALLLQLLLRASLGASVAEVTPFEARIKWNSTDLIVGDWSTTYLSCPCCAAVLQAVNPALKVIIMLRDPVKRALSRFIEQQRNAEFIMHHQVGIVGWSAYPPFLENYMAHFPPSQLLVLYTEDMALRPLETIKRTESFLQAPPFEYEQSMVTSVYNSRECYARIKYQRTDLILGDWSTTYLSCPCCAAVLRMLNPALKVIIMLRDPVKRALSRFIEQQRNAEFIMHHQDMALRPLETIKRREGFLQAPPHEYEPSMVTSVYNSRECYHWQCSRNKTDIRPLPEEGTLGHAVMRLVDFYRPHMQRLIGWADQGKIGQVPASWRNTYR</sequence>
<evidence type="ECO:0000256" key="2">
    <source>
        <dbReference type="ARBA" id="ARBA00023180"/>
    </source>
</evidence>
<gene>
    <name evidence="7" type="ORF">TSOC_003734</name>
</gene>
<organism evidence="7 8">
    <name type="scientific">Tetrabaena socialis</name>
    <dbReference type="NCBI Taxonomy" id="47790"/>
    <lineage>
        <taxon>Eukaryota</taxon>
        <taxon>Viridiplantae</taxon>
        <taxon>Chlorophyta</taxon>
        <taxon>core chlorophytes</taxon>
        <taxon>Chlorophyceae</taxon>
        <taxon>CS clade</taxon>
        <taxon>Chlamydomonadales</taxon>
        <taxon>Tetrabaenaceae</taxon>
        <taxon>Tetrabaena</taxon>
    </lineage>
</organism>
<proteinExistence type="inferred from homology"/>
<feature type="binding site" evidence="3">
    <location>
        <position position="84"/>
    </location>
    <ligand>
        <name>3'-phosphoadenylyl sulfate</name>
        <dbReference type="ChEBI" id="CHEBI:58339"/>
    </ligand>
</feature>
<dbReference type="EMBL" id="PGGS01000083">
    <property type="protein sequence ID" value="PNH09649.1"/>
    <property type="molecule type" value="Genomic_DNA"/>
</dbReference>
<evidence type="ECO:0000313" key="8">
    <source>
        <dbReference type="Proteomes" id="UP000236333"/>
    </source>
</evidence>
<evidence type="ECO:0000256" key="1">
    <source>
        <dbReference type="ARBA" id="ARBA00022679"/>
    </source>
</evidence>
<evidence type="ECO:0000256" key="3">
    <source>
        <dbReference type="PIRSR" id="PIRSR637359-2"/>
    </source>
</evidence>
<dbReference type="PANTHER" id="PTHR10605:SF56">
    <property type="entry name" value="BIFUNCTIONAL HEPARAN SULFATE N-DEACETYLASE_N-SULFOTRANSFERASE"/>
    <property type="match status" value="1"/>
</dbReference>
<feature type="chain" id="PRO_5014441041" description="Sulfotransferase" evidence="5">
    <location>
        <begin position="24"/>
        <end position="335"/>
    </location>
</feature>
<feature type="signal peptide" evidence="5">
    <location>
        <begin position="1"/>
        <end position="23"/>
    </location>
</feature>
<dbReference type="InterPro" id="IPR037359">
    <property type="entry name" value="NST/OST"/>
</dbReference>
<dbReference type="Pfam" id="PF00685">
    <property type="entry name" value="Sulfotransfer_1"/>
    <property type="match status" value="1"/>
</dbReference>
<dbReference type="OrthoDB" id="524083at2759"/>
<evidence type="ECO:0000259" key="6">
    <source>
        <dbReference type="Pfam" id="PF00685"/>
    </source>
</evidence>
<keyword evidence="1 4" id="KW-0808">Transferase</keyword>
<dbReference type="GO" id="GO:0008146">
    <property type="term" value="F:sulfotransferase activity"/>
    <property type="evidence" value="ECO:0007669"/>
    <property type="project" value="InterPro"/>
</dbReference>
<dbReference type="SUPFAM" id="SSF52540">
    <property type="entry name" value="P-loop containing nucleoside triphosphate hydrolases"/>
    <property type="match status" value="2"/>
</dbReference>
<feature type="domain" description="Sulfotransferase" evidence="6">
    <location>
        <begin position="65"/>
        <end position="151"/>
    </location>
</feature>
<dbReference type="Proteomes" id="UP000236333">
    <property type="component" value="Unassembled WGS sequence"/>
</dbReference>
<keyword evidence="2" id="KW-0325">Glycoprotein</keyword>
<dbReference type="PANTHER" id="PTHR10605">
    <property type="entry name" value="HEPARAN SULFATE SULFOTRANSFERASE"/>
    <property type="match status" value="1"/>
</dbReference>
<reference evidence="7 8" key="1">
    <citation type="journal article" date="2017" name="Mol. Biol. Evol.">
        <title>The 4-celled Tetrabaena socialis nuclear genome reveals the essential components for genetic control of cell number at the origin of multicellularity in the volvocine lineage.</title>
        <authorList>
            <person name="Featherston J."/>
            <person name="Arakaki Y."/>
            <person name="Hanschen E.R."/>
            <person name="Ferris P.J."/>
            <person name="Michod R.E."/>
            <person name="Olson B.J.S.C."/>
            <person name="Nozaki H."/>
            <person name="Durand P.M."/>
        </authorList>
    </citation>
    <scope>NUCLEOTIDE SEQUENCE [LARGE SCALE GENOMIC DNA]</scope>
    <source>
        <strain evidence="7 8">NIES-571</strain>
    </source>
</reference>
<feature type="binding site" evidence="3">
    <location>
        <position position="76"/>
    </location>
    <ligand>
        <name>3'-phosphoadenylyl sulfate</name>
        <dbReference type="ChEBI" id="CHEBI:58339"/>
    </ligand>
</feature>
<keyword evidence="5" id="KW-0732">Signal</keyword>
<dbReference type="InterPro" id="IPR027417">
    <property type="entry name" value="P-loop_NTPase"/>
</dbReference>
<comment type="similarity">
    <text evidence="4">Belongs to the sulfotransferase 1 family.</text>
</comment>
<evidence type="ECO:0000256" key="5">
    <source>
        <dbReference type="SAM" id="SignalP"/>
    </source>
</evidence>
<dbReference type="Gene3D" id="3.40.50.300">
    <property type="entry name" value="P-loop containing nucleotide triphosphate hydrolases"/>
    <property type="match status" value="2"/>
</dbReference>
<comment type="caution">
    <text evidence="7">The sequence shown here is derived from an EMBL/GenBank/DDBJ whole genome shotgun (WGS) entry which is preliminary data.</text>
</comment>
<keyword evidence="8" id="KW-1185">Reference proteome</keyword>
<accession>A0A2J8AAU3</accession>
<name>A0A2J8AAU3_9CHLO</name>
<protein>
    <recommendedName>
        <fullName evidence="4">Sulfotransferase</fullName>
        <ecNumber evidence="4">2.8.2.-</ecNumber>
    </recommendedName>
</protein>
<evidence type="ECO:0000313" key="7">
    <source>
        <dbReference type="EMBL" id="PNH09649.1"/>
    </source>
</evidence>
<dbReference type="InterPro" id="IPR000863">
    <property type="entry name" value="Sulfotransferase_dom"/>
</dbReference>
<dbReference type="EC" id="2.8.2.-" evidence="4"/>